<dbReference type="InterPro" id="IPR058840">
    <property type="entry name" value="AAA_SelU"/>
</dbReference>
<dbReference type="CDD" id="cd01520">
    <property type="entry name" value="RHOD_YbbB"/>
    <property type="match status" value="1"/>
</dbReference>
<dbReference type="PROSITE" id="PS50206">
    <property type="entry name" value="RHODANESE_3"/>
    <property type="match status" value="1"/>
</dbReference>
<dbReference type="NCBIfam" id="NF008752">
    <property type="entry name" value="PRK11784.1-4"/>
    <property type="match status" value="1"/>
</dbReference>
<dbReference type="EMBL" id="FMJB01000064">
    <property type="protein sequence ID" value="SCM69245.1"/>
    <property type="molecule type" value="Genomic_DNA"/>
</dbReference>
<dbReference type="AlphaFoldDB" id="A0A1M4N5J5"/>
<sequence length="350" mass="38705">MKLTLNALTDLRDLPYDTIIDARAPAEFAEDHLPGAINLPVLDDEERARVGTIYKQVSPFDARKIGGALVAKNVARHLEEKLHDYQGGWRPLVYCWRGGQRSGSFATILSQVGWRVGLIDGGYKSYRRLIVKSMHDEPIPHKFILIDGPTGTAKTDLLAHLKSAGAQVIDLEGIYAHRGSLLGAVGHPQPSQKKAEGELAMQLAHLDPSKPVYVEAESSRIGDRLVPPSVWTAMCAAPRIRIDASIPARAEYLTRAYADLIDDPEALMARMEPLRSFQSRELVDHWMELAKVGAFSTLAAELMEQHYDSRYEKSANRYPHTLLGRIHLGDAIDTAALDRAAEQCLSLSAE</sequence>
<dbReference type="NCBIfam" id="NF008750">
    <property type="entry name" value="PRK11784.1-2"/>
    <property type="match status" value="1"/>
</dbReference>
<accession>A0A1M4N5J5</accession>
<name>A0A1M4N5J5_9RHOB</name>
<dbReference type="InterPro" id="IPR001763">
    <property type="entry name" value="Rhodanese-like_dom"/>
</dbReference>
<dbReference type="GO" id="GO:0043828">
    <property type="term" value="F:tRNA 2-selenouridine synthase activity"/>
    <property type="evidence" value="ECO:0007669"/>
    <property type="project" value="InterPro"/>
</dbReference>
<dbReference type="NCBIfam" id="TIGR03167">
    <property type="entry name" value="tRNA_sel_U_synt"/>
    <property type="match status" value="1"/>
</dbReference>
<dbReference type="SMART" id="SM00450">
    <property type="entry name" value="RHOD"/>
    <property type="match status" value="1"/>
</dbReference>
<protein>
    <recommendedName>
        <fullName evidence="2">Rhodanese domain-containing protein</fullName>
    </recommendedName>
</protein>
<evidence type="ECO:0000313" key="3">
    <source>
        <dbReference type="EMBL" id="SCM69245.1"/>
    </source>
</evidence>
<keyword evidence="4" id="KW-1185">Reference proteome</keyword>
<dbReference type="Proteomes" id="UP000184085">
    <property type="component" value="Unassembled WGS sequence"/>
</dbReference>
<dbReference type="GO" id="GO:0002098">
    <property type="term" value="P:tRNA wobble uridine modification"/>
    <property type="evidence" value="ECO:0007669"/>
    <property type="project" value="InterPro"/>
</dbReference>
<proteinExistence type="predicted"/>
<dbReference type="RefSeq" id="WP_072708624.1">
    <property type="nucleotide sequence ID" value="NZ_FMJB01000064.1"/>
</dbReference>
<evidence type="ECO:0000313" key="4">
    <source>
        <dbReference type="Proteomes" id="UP000184085"/>
    </source>
</evidence>
<dbReference type="PROSITE" id="PS00380">
    <property type="entry name" value="RHODANESE_1"/>
    <property type="match status" value="1"/>
</dbReference>
<dbReference type="Pfam" id="PF26341">
    <property type="entry name" value="AAA_SelU"/>
    <property type="match status" value="1"/>
</dbReference>
<organism evidence="3 4">
    <name type="scientific">Donghicola eburneus</name>
    <dbReference type="NCBI Taxonomy" id="393278"/>
    <lineage>
        <taxon>Bacteria</taxon>
        <taxon>Pseudomonadati</taxon>
        <taxon>Pseudomonadota</taxon>
        <taxon>Alphaproteobacteria</taxon>
        <taxon>Rhodobacterales</taxon>
        <taxon>Roseobacteraceae</taxon>
        <taxon>Donghicola</taxon>
    </lineage>
</organism>
<evidence type="ECO:0000256" key="1">
    <source>
        <dbReference type="ARBA" id="ARBA00023266"/>
    </source>
</evidence>
<dbReference type="Gene3D" id="3.40.250.10">
    <property type="entry name" value="Rhodanese-like domain"/>
    <property type="match status" value="1"/>
</dbReference>
<keyword evidence="1" id="KW-0711">Selenium</keyword>
<gene>
    <name evidence="3" type="ORF">KARMA_3482</name>
</gene>
<dbReference type="InterPro" id="IPR017582">
    <property type="entry name" value="SelU"/>
</dbReference>
<dbReference type="GO" id="GO:0004792">
    <property type="term" value="F:thiosulfate-cyanide sulfurtransferase activity"/>
    <property type="evidence" value="ECO:0007669"/>
    <property type="project" value="InterPro"/>
</dbReference>
<feature type="domain" description="Rhodanese" evidence="2">
    <location>
        <begin position="18"/>
        <end position="131"/>
    </location>
</feature>
<dbReference type="PANTHER" id="PTHR30401:SF0">
    <property type="entry name" value="TRNA 2-SELENOURIDINE SYNTHASE"/>
    <property type="match status" value="1"/>
</dbReference>
<evidence type="ECO:0000259" key="2">
    <source>
        <dbReference type="PROSITE" id="PS50206"/>
    </source>
</evidence>
<dbReference type="InterPro" id="IPR036873">
    <property type="entry name" value="Rhodanese-like_dom_sf"/>
</dbReference>
<dbReference type="Pfam" id="PF00581">
    <property type="entry name" value="Rhodanese"/>
    <property type="match status" value="1"/>
</dbReference>
<dbReference type="SUPFAM" id="SSF52821">
    <property type="entry name" value="Rhodanese/Cell cycle control phosphatase"/>
    <property type="match status" value="1"/>
</dbReference>
<dbReference type="InterPro" id="IPR001307">
    <property type="entry name" value="Thiosulphate_STrfase_CS"/>
</dbReference>
<dbReference type="PANTHER" id="PTHR30401">
    <property type="entry name" value="TRNA 2-SELENOURIDINE SYNTHASE"/>
    <property type="match status" value="1"/>
</dbReference>
<reference evidence="4" key="1">
    <citation type="submission" date="2016-09" db="EMBL/GenBank/DDBJ databases">
        <authorList>
            <person name="Wibberg D."/>
        </authorList>
    </citation>
    <scope>NUCLEOTIDE SEQUENCE [LARGE SCALE GENOMIC DNA]</scope>
</reference>